<dbReference type="Proteomes" id="UP000198785">
    <property type="component" value="Unassembled WGS sequence"/>
</dbReference>
<gene>
    <name evidence="1" type="ORF">SAMN05660206_110131</name>
</gene>
<dbReference type="EMBL" id="FOZZ01000010">
    <property type="protein sequence ID" value="SFT06528.1"/>
    <property type="molecule type" value="Genomic_DNA"/>
</dbReference>
<proteinExistence type="predicted"/>
<dbReference type="InterPro" id="IPR003787">
    <property type="entry name" value="Sulphur_relay_DsrE/F-like"/>
</dbReference>
<dbReference type="RefSeq" id="WP_093366802.1">
    <property type="nucleotide sequence ID" value="NZ_FOZZ01000010.1"/>
</dbReference>
<keyword evidence="2" id="KW-1185">Reference proteome</keyword>
<dbReference type="InterPro" id="IPR027396">
    <property type="entry name" value="DsrEFH-like"/>
</dbReference>
<dbReference type="SUPFAM" id="SSF75169">
    <property type="entry name" value="DsrEFH-like"/>
    <property type="match status" value="1"/>
</dbReference>
<evidence type="ECO:0000313" key="2">
    <source>
        <dbReference type="Proteomes" id="UP000198785"/>
    </source>
</evidence>
<organism evidence="1 2">
    <name type="scientific">Sphingobacterium wenxiniae</name>
    <dbReference type="NCBI Taxonomy" id="683125"/>
    <lineage>
        <taxon>Bacteria</taxon>
        <taxon>Pseudomonadati</taxon>
        <taxon>Bacteroidota</taxon>
        <taxon>Sphingobacteriia</taxon>
        <taxon>Sphingobacteriales</taxon>
        <taxon>Sphingobacteriaceae</taxon>
        <taxon>Sphingobacterium</taxon>
    </lineage>
</organism>
<dbReference type="STRING" id="683125.SAMN05660206_110131"/>
<dbReference type="Gene3D" id="3.40.1260.10">
    <property type="entry name" value="DsrEFH-like"/>
    <property type="match status" value="1"/>
</dbReference>
<accession>A0A1I6UYL4</accession>
<dbReference type="OrthoDB" id="1467432at2"/>
<dbReference type="Pfam" id="PF02635">
    <property type="entry name" value="DsrE"/>
    <property type="match status" value="1"/>
</dbReference>
<evidence type="ECO:0000313" key="1">
    <source>
        <dbReference type="EMBL" id="SFT06528.1"/>
    </source>
</evidence>
<sequence length="146" mass="16393">MKKQIIIIALFLLGITLFNDVKAQNLTTSQVENAIKKDGKYALLVQNSKHFMVSVMTGEEYKTKNTGIQFEIVLIGEVVKDLAEKEDLKPFIEKAQKTGVKIVVCEFAMEKLGVKKSQYQPSILTTPNGFTYLFGLQELGFKTITL</sequence>
<dbReference type="AlphaFoldDB" id="A0A1I6UYL4"/>
<protein>
    <submittedName>
        <fullName evidence="1">DsrE/DsrF/DrsH-like family protein</fullName>
    </submittedName>
</protein>
<name>A0A1I6UYL4_9SPHI</name>
<reference evidence="1 2" key="1">
    <citation type="submission" date="2016-10" db="EMBL/GenBank/DDBJ databases">
        <authorList>
            <person name="de Groot N.N."/>
        </authorList>
    </citation>
    <scope>NUCLEOTIDE SEQUENCE [LARGE SCALE GENOMIC DNA]</scope>
    <source>
        <strain evidence="1 2">DSM 22789</strain>
    </source>
</reference>